<dbReference type="EMBL" id="JAYMGO010000019">
    <property type="protein sequence ID" value="KAL1255623.1"/>
    <property type="molecule type" value="Genomic_DNA"/>
</dbReference>
<feature type="compositionally biased region" description="Polar residues" evidence="1">
    <location>
        <begin position="1049"/>
        <end position="1067"/>
    </location>
</feature>
<keyword evidence="3" id="KW-1185">Reference proteome</keyword>
<feature type="compositionally biased region" description="Low complexity" evidence="1">
    <location>
        <begin position="278"/>
        <end position="303"/>
    </location>
</feature>
<evidence type="ECO:0000256" key="1">
    <source>
        <dbReference type="SAM" id="MobiDB-lite"/>
    </source>
</evidence>
<feature type="compositionally biased region" description="Polar residues" evidence="1">
    <location>
        <begin position="393"/>
        <end position="413"/>
    </location>
</feature>
<reference evidence="2 3" key="1">
    <citation type="submission" date="2023-09" db="EMBL/GenBank/DDBJ databases">
        <authorList>
            <person name="Wang M."/>
        </authorList>
    </citation>
    <scope>NUCLEOTIDE SEQUENCE [LARGE SCALE GENOMIC DNA]</scope>
    <source>
        <strain evidence="2">GT-2023</strain>
        <tissue evidence="2">Liver</tissue>
    </source>
</reference>
<feature type="region of interest" description="Disordered" evidence="1">
    <location>
        <begin position="514"/>
        <end position="562"/>
    </location>
</feature>
<accession>A0ABR3LRU9</accession>
<feature type="region of interest" description="Disordered" evidence="1">
    <location>
        <begin position="773"/>
        <end position="793"/>
    </location>
</feature>
<gene>
    <name evidence="2" type="ORF">QQF64_013684</name>
</gene>
<comment type="caution">
    <text evidence="2">The sequence shown here is derived from an EMBL/GenBank/DDBJ whole genome shotgun (WGS) entry which is preliminary data.</text>
</comment>
<feature type="region of interest" description="Disordered" evidence="1">
    <location>
        <begin position="269"/>
        <end position="306"/>
    </location>
</feature>
<feature type="compositionally biased region" description="Low complexity" evidence="1">
    <location>
        <begin position="584"/>
        <end position="597"/>
    </location>
</feature>
<feature type="compositionally biased region" description="Polar residues" evidence="1">
    <location>
        <begin position="539"/>
        <end position="562"/>
    </location>
</feature>
<dbReference type="PANTHER" id="PTHR35085">
    <property type="entry name" value="KERATINOCYTE DIFFERENTIATION FACTOR 1"/>
    <property type="match status" value="1"/>
</dbReference>
<evidence type="ECO:0000313" key="2">
    <source>
        <dbReference type="EMBL" id="KAL1255623.1"/>
    </source>
</evidence>
<dbReference type="PANTHER" id="PTHR35085:SF2">
    <property type="entry name" value="KERATINOCYTE DIFFERENTIATION FACTOR 1-LIKE"/>
    <property type="match status" value="1"/>
</dbReference>
<evidence type="ECO:0000313" key="3">
    <source>
        <dbReference type="Proteomes" id="UP001558613"/>
    </source>
</evidence>
<organism evidence="2 3">
    <name type="scientific">Cirrhinus molitorella</name>
    <name type="common">mud carp</name>
    <dbReference type="NCBI Taxonomy" id="172907"/>
    <lineage>
        <taxon>Eukaryota</taxon>
        <taxon>Metazoa</taxon>
        <taxon>Chordata</taxon>
        <taxon>Craniata</taxon>
        <taxon>Vertebrata</taxon>
        <taxon>Euteleostomi</taxon>
        <taxon>Actinopterygii</taxon>
        <taxon>Neopterygii</taxon>
        <taxon>Teleostei</taxon>
        <taxon>Ostariophysi</taxon>
        <taxon>Cypriniformes</taxon>
        <taxon>Cyprinidae</taxon>
        <taxon>Labeoninae</taxon>
        <taxon>Labeonini</taxon>
        <taxon>Cirrhinus</taxon>
    </lineage>
</organism>
<feature type="region of interest" description="Disordered" evidence="1">
    <location>
        <begin position="888"/>
        <end position="907"/>
    </location>
</feature>
<evidence type="ECO:0008006" key="4">
    <source>
        <dbReference type="Google" id="ProtNLM"/>
    </source>
</evidence>
<feature type="region of interest" description="Disordered" evidence="1">
    <location>
        <begin position="578"/>
        <end position="604"/>
    </location>
</feature>
<protein>
    <recommendedName>
        <fullName evidence="4">Keratinocyte differentiation factor 1</fullName>
    </recommendedName>
</protein>
<feature type="region of interest" description="Disordered" evidence="1">
    <location>
        <begin position="1031"/>
        <end position="1118"/>
    </location>
</feature>
<dbReference type="Pfam" id="PF15551">
    <property type="entry name" value="DUF4656"/>
    <property type="match status" value="1"/>
</dbReference>
<feature type="region of interest" description="Disordered" evidence="1">
    <location>
        <begin position="393"/>
        <end position="431"/>
    </location>
</feature>
<feature type="compositionally biased region" description="Basic and acidic residues" evidence="1">
    <location>
        <begin position="418"/>
        <end position="431"/>
    </location>
</feature>
<feature type="region of interest" description="Disordered" evidence="1">
    <location>
        <begin position="628"/>
        <end position="672"/>
    </location>
</feature>
<feature type="compositionally biased region" description="Low complexity" evidence="1">
    <location>
        <begin position="1088"/>
        <end position="1099"/>
    </location>
</feature>
<feature type="compositionally biased region" description="Basic and acidic residues" evidence="1">
    <location>
        <begin position="1076"/>
        <end position="1085"/>
    </location>
</feature>
<proteinExistence type="predicted"/>
<dbReference type="InterPro" id="IPR028003">
    <property type="entry name" value="KDF1"/>
</dbReference>
<dbReference type="Proteomes" id="UP001558613">
    <property type="component" value="Unassembled WGS sequence"/>
</dbReference>
<feature type="region of interest" description="Disordered" evidence="1">
    <location>
        <begin position="219"/>
        <end position="238"/>
    </location>
</feature>
<name>A0ABR3LRU9_9TELE</name>
<sequence>MTCQGKVGRRDRSPQRLKYLVSGDRRMLLLPADCGRMTLMIPIYQMCTGGNGKLSERCAYACKIIFALFPTYVTCLGNYEGSMPTSNLQRVSAHIFPVIGPEVKRTGNLNNPVYSSARLPHHQGTHGGYDAHKERPFAGSNVKSDSKDCQTSANTDNQENHMITFKPSASVPKYDLSGFGQPSIQYESHTSANALKNMQPGSQLVSASQSRSTLMRTLRVPEPNPFKPSRGESSFEVAKTAGSNKIFAVKPPKSTHGQMEFNSEVTRDQLAKGPNHGSSFISNQISHQHSSSQGSQSTSNVQTASSSYGPFLRGIPVYSSKNPRNPSHSGLKYTEAKPSVISSGPIFVVQGGGSAQGLGGYSGHRDSGKPLGFPSHVDPHQASQIFRDPRLTASSLGQSWNGPLQYSMSGTQYSPSPEPRKPSKSDCRDDAAKSAIVSSGGILLKAPESPQRNQLPPNCETTHPKLQQTYNIPGQPSQIFKPMYPSRSGAQHDVTKSTIASSGAILMMQAPANVQNRAESNKPKVHPSFPERKVPFAPGQTSRQYQPFEATQNSRNVQPATSTYASSFQTGYQPLSSIKGTPYKQSSVPLKPSKSKLGFSATNPSIAGSNEINTVHVRLNKLPTSSFGSFQNQRASGDISSGAFQSSQGQRPGQNVQKPDSSSAHCSTGIQSQDGTRLITAIPNEFGQGAIRRISPMLSSSYRQAEQVNSLESLASKCEVTQNSPAGLGQQGQVERPFCALRTSGRNSSDCDISPIWYPEASVQHQVTVKTATRGRSGPSVVPMESTPSWTTGPINEGSYQERCVDPVEIEIQHFGVRHKVNKDANGNTTGPEKVSFLPAREEPVSGTCMCGPCASVSSCRKLFCSVLTCGLYRVCRRLPCLVPSESSAVNAPVENPSSPPQAENGFYSDIRIGGVKVDTSVFEEDEDHVSFSTSKIEMDSPTYFSSLPEDDLINGNGMEDVDKLITQKLMEVFSEFEINELAKCTTDSMFLRRSREISQLISDIVEEHNMEEQEAECRLVREIIRISTRKSKKKPQIRPQELQRDSGNDTWNSKRNSQKSSFNSMSDGKLQISLERSDDIEARKLRNNNSQSFSQSFQETGVPITSDTPLLPSSVRA</sequence>